<keyword evidence="2" id="KW-0732">Signal</keyword>
<keyword evidence="5" id="KW-1185">Reference proteome</keyword>
<proteinExistence type="predicted"/>
<evidence type="ECO:0000313" key="4">
    <source>
        <dbReference type="EMBL" id="WVZ13096.1"/>
    </source>
</evidence>
<keyword evidence="1" id="KW-0472">Membrane</keyword>
<evidence type="ECO:0000313" key="5">
    <source>
        <dbReference type="Proteomes" id="UP001374535"/>
    </source>
</evidence>
<dbReference type="AlphaFoldDB" id="A0AAQ3S281"/>
<accession>A0AAQ3S281</accession>
<dbReference type="EMBL" id="CP144696">
    <property type="protein sequence ID" value="WVZ13096.1"/>
    <property type="molecule type" value="Genomic_DNA"/>
</dbReference>
<keyword evidence="1" id="KW-0812">Transmembrane</keyword>
<evidence type="ECO:0000256" key="1">
    <source>
        <dbReference type="SAM" id="Phobius"/>
    </source>
</evidence>
<sequence length="120" mass="14577">MRGGCCWLFNFPWAVCFSIERGTSQYVTSLGKSFPPFFNSQFITPQIDDALPREMKYYFAKTWSESQREKVCFNDGAVGTFFHSSFFYYSFFYFFSFLFFLFFLLFFFSFFFFHFAFFVF</sequence>
<feature type="chain" id="PRO_5044712180" evidence="2">
    <location>
        <begin position="17"/>
        <end position="120"/>
    </location>
</feature>
<organism evidence="4 5">
    <name type="scientific">Vigna mungo</name>
    <name type="common">Black gram</name>
    <name type="synonym">Phaseolus mungo</name>
    <dbReference type="NCBI Taxonomy" id="3915"/>
    <lineage>
        <taxon>Eukaryota</taxon>
        <taxon>Viridiplantae</taxon>
        <taxon>Streptophyta</taxon>
        <taxon>Embryophyta</taxon>
        <taxon>Tracheophyta</taxon>
        <taxon>Spermatophyta</taxon>
        <taxon>Magnoliopsida</taxon>
        <taxon>eudicotyledons</taxon>
        <taxon>Gunneridae</taxon>
        <taxon>Pentapetalae</taxon>
        <taxon>rosids</taxon>
        <taxon>fabids</taxon>
        <taxon>Fabales</taxon>
        <taxon>Fabaceae</taxon>
        <taxon>Papilionoideae</taxon>
        <taxon>50 kb inversion clade</taxon>
        <taxon>NPAAA clade</taxon>
        <taxon>indigoferoid/millettioid clade</taxon>
        <taxon>Phaseoleae</taxon>
        <taxon>Vigna</taxon>
    </lineage>
</organism>
<dbReference type="Proteomes" id="UP001374535">
    <property type="component" value="Chromosome 5"/>
</dbReference>
<protein>
    <submittedName>
        <fullName evidence="4">Uncharacterized protein</fullName>
    </submittedName>
</protein>
<reference evidence="4 5" key="1">
    <citation type="journal article" date="2023" name="Life. Sci Alliance">
        <title>Evolutionary insights into 3D genome organization and epigenetic landscape of Vigna mungo.</title>
        <authorList>
            <person name="Junaid A."/>
            <person name="Singh B."/>
            <person name="Bhatia S."/>
        </authorList>
    </citation>
    <scope>NUCLEOTIDE SEQUENCE [LARGE SCALE GENOMIC DNA]</scope>
    <source>
        <strain evidence="4">Urdbean</strain>
    </source>
</reference>
<dbReference type="EMBL" id="CP144696">
    <property type="protein sequence ID" value="WVZ13095.1"/>
    <property type="molecule type" value="Genomic_DNA"/>
</dbReference>
<reference evidence="4" key="2">
    <citation type="submission" date="2024-01" db="EMBL/GenBank/DDBJ databases">
        <authorList>
            <person name="Junaid A."/>
            <person name="Bhatia S."/>
        </authorList>
    </citation>
    <scope>NUCLEOTIDE SEQUENCE</scope>
    <source>
        <strain evidence="4">Urdbean</strain>
        <tissue evidence="4">Leaf</tissue>
    </source>
</reference>
<feature type="signal peptide" evidence="2">
    <location>
        <begin position="1"/>
        <end position="16"/>
    </location>
</feature>
<name>A0AAQ3S281_VIGMU</name>
<gene>
    <name evidence="3" type="ORF">V8G54_017625</name>
    <name evidence="4" type="ORF">V8G54_017626</name>
</gene>
<feature type="transmembrane region" description="Helical" evidence="1">
    <location>
        <begin position="91"/>
        <end position="119"/>
    </location>
</feature>
<evidence type="ECO:0000256" key="2">
    <source>
        <dbReference type="SAM" id="SignalP"/>
    </source>
</evidence>
<evidence type="ECO:0000313" key="3">
    <source>
        <dbReference type="EMBL" id="WVZ13095.1"/>
    </source>
</evidence>
<feature type="non-terminal residue" evidence="4">
    <location>
        <position position="120"/>
    </location>
</feature>
<keyword evidence="1" id="KW-1133">Transmembrane helix</keyword>